<evidence type="ECO:0000256" key="1">
    <source>
        <dbReference type="SAM" id="Phobius"/>
    </source>
</evidence>
<gene>
    <name evidence="2" type="ORF">P0Y53_22020</name>
</gene>
<dbReference type="AlphaFoldDB" id="A0AAJ5WQQ4"/>
<keyword evidence="1" id="KW-0472">Membrane</keyword>
<sequence length="212" mass="24239">MTEEVLTSYLLQHKSISIPGLGTIYVERIPAQTDFVNKQILPPSYHYRFDKYFDAPDKEFFTYLAQQKDIADYEAIKWYNEWAYQLRNRLRVDQQEDWAGIGTLKIDHSGDIVFEAAGAVASSLQPAPANRVVHQHAQATMLVGDKEVTRELHPAGETVYPWEESERVRDAWWIYALIIAAVAGSAIFFHFYKNGFNAASLGNQQTIEKANH</sequence>
<evidence type="ECO:0008006" key="4">
    <source>
        <dbReference type="Google" id="ProtNLM"/>
    </source>
</evidence>
<accession>A0AAJ5WQQ4</accession>
<name>A0AAJ5WQQ4_9BACT</name>
<keyword evidence="1" id="KW-1133">Transmembrane helix</keyword>
<evidence type="ECO:0000313" key="2">
    <source>
        <dbReference type="EMBL" id="WEK35176.1"/>
    </source>
</evidence>
<protein>
    <recommendedName>
        <fullName evidence="4">CCDC81-like prokaryotic HU domain-containing protein</fullName>
    </recommendedName>
</protein>
<reference evidence="2" key="1">
    <citation type="submission" date="2023-03" db="EMBL/GenBank/DDBJ databases">
        <title>Andean soil-derived lignocellulolytic bacterial consortium as a source of novel taxa and putative plastic-active enzymes.</title>
        <authorList>
            <person name="Diaz-Garcia L."/>
            <person name="Chuvochina M."/>
            <person name="Feuerriegel G."/>
            <person name="Bunk B."/>
            <person name="Sproer C."/>
            <person name="Streit W.R."/>
            <person name="Rodriguez L.M."/>
            <person name="Overmann J."/>
            <person name="Jimenez D.J."/>
        </authorList>
    </citation>
    <scope>NUCLEOTIDE SEQUENCE</scope>
    <source>
        <strain evidence="2">MAG 7</strain>
    </source>
</reference>
<organism evidence="2 3">
    <name type="scientific">Candidatus Pseudobacter hemicellulosilyticus</name>
    <dbReference type="NCBI Taxonomy" id="3121375"/>
    <lineage>
        <taxon>Bacteria</taxon>
        <taxon>Pseudomonadati</taxon>
        <taxon>Bacteroidota</taxon>
        <taxon>Chitinophagia</taxon>
        <taxon>Chitinophagales</taxon>
        <taxon>Chitinophagaceae</taxon>
        <taxon>Pseudobacter</taxon>
    </lineage>
</organism>
<keyword evidence="1" id="KW-0812">Transmembrane</keyword>
<dbReference type="EMBL" id="CP119311">
    <property type="protein sequence ID" value="WEK35176.1"/>
    <property type="molecule type" value="Genomic_DNA"/>
</dbReference>
<proteinExistence type="predicted"/>
<feature type="transmembrane region" description="Helical" evidence="1">
    <location>
        <begin position="172"/>
        <end position="192"/>
    </location>
</feature>
<dbReference type="Proteomes" id="UP001220610">
    <property type="component" value="Chromosome"/>
</dbReference>
<evidence type="ECO:0000313" key="3">
    <source>
        <dbReference type="Proteomes" id="UP001220610"/>
    </source>
</evidence>